<name>A0A8S1ZXN8_ARAAE</name>
<keyword evidence="2" id="KW-0472">Membrane</keyword>
<dbReference type="Pfam" id="PF04652">
    <property type="entry name" value="Vta1"/>
    <property type="match status" value="1"/>
</dbReference>
<feature type="region of interest" description="Disordered" evidence="3">
    <location>
        <begin position="342"/>
        <end position="363"/>
    </location>
</feature>
<feature type="domain" description="Vta1/callose synthase N-terminal" evidence="4">
    <location>
        <begin position="58"/>
        <end position="133"/>
    </location>
</feature>
<dbReference type="Gene3D" id="1.25.40.270">
    <property type="entry name" value="Vacuolar protein sorting-associated protein vta1"/>
    <property type="match status" value="1"/>
</dbReference>
<sequence length="363" mass="42627">MSQEIVPVDPTDVFLDMDPILPEDSPTSQFTRPLAFQEQYVWEPYHSEKLPETLASEIQRFLRVANLVESEEPRVAYLCRFYTFEEAHRIDPYSNGRGVRRFKDSLLRGLEKASHYPRDDEFTSRRRKEMNDTKELKRVYHAYKEYIIRHDASFNLDNSQREKLINARRIASVLYEIFKKIDTSIGYASPTESIQLNRDEEIAELLNMDTSIEETNKIKSDETFADKKAELIVEKCKALEDERLTQMFQGDDSVQSDHLTRTEKDDIYKEEVQIKKDKCFACGSMEDNVRPSTSAVPSLFYEDKYLETQEKLNKVEKKIEEMGLKLKDVDFWTNMMQNMFPDQVPPSMRANQTENNNNDKLSL</sequence>
<dbReference type="InterPro" id="IPR039431">
    <property type="entry name" value="Vta1/CALS_N"/>
</dbReference>
<evidence type="ECO:0000256" key="2">
    <source>
        <dbReference type="ARBA" id="ARBA00023136"/>
    </source>
</evidence>
<dbReference type="InterPro" id="IPR004252">
    <property type="entry name" value="Probable_transposase_24"/>
</dbReference>
<feature type="compositionally biased region" description="Polar residues" evidence="3">
    <location>
        <begin position="349"/>
        <end position="363"/>
    </location>
</feature>
<evidence type="ECO:0000313" key="6">
    <source>
        <dbReference type="Proteomes" id="UP000682877"/>
    </source>
</evidence>
<dbReference type="InterPro" id="IPR023175">
    <property type="entry name" value="Vta1/CALS_N_sf"/>
</dbReference>
<evidence type="ECO:0000256" key="1">
    <source>
        <dbReference type="ARBA" id="ARBA00004308"/>
    </source>
</evidence>
<evidence type="ECO:0000256" key="3">
    <source>
        <dbReference type="SAM" id="MobiDB-lite"/>
    </source>
</evidence>
<dbReference type="AlphaFoldDB" id="A0A8S1ZXN8"/>
<dbReference type="Pfam" id="PF03004">
    <property type="entry name" value="Transposase_24"/>
    <property type="match status" value="1"/>
</dbReference>
<dbReference type="GO" id="GO:0012505">
    <property type="term" value="C:endomembrane system"/>
    <property type="evidence" value="ECO:0007669"/>
    <property type="project" value="UniProtKB-SubCell"/>
</dbReference>
<evidence type="ECO:0000259" key="4">
    <source>
        <dbReference type="Pfam" id="PF04652"/>
    </source>
</evidence>
<dbReference type="Proteomes" id="UP000682877">
    <property type="component" value="Chromosome 3"/>
</dbReference>
<accession>A0A8S1ZXN8</accession>
<protein>
    <recommendedName>
        <fullName evidence="4">Vta1/callose synthase N-terminal domain-containing protein</fullName>
    </recommendedName>
</protein>
<keyword evidence="6" id="KW-1185">Reference proteome</keyword>
<evidence type="ECO:0000313" key="5">
    <source>
        <dbReference type="EMBL" id="CAE5967309.1"/>
    </source>
</evidence>
<proteinExistence type="predicted"/>
<comment type="subcellular location">
    <subcellularLocation>
        <location evidence="1">Endomembrane system</location>
    </subcellularLocation>
</comment>
<organism evidence="5 6">
    <name type="scientific">Arabidopsis arenosa</name>
    <name type="common">Sand rock-cress</name>
    <name type="synonym">Cardaminopsis arenosa</name>
    <dbReference type="NCBI Taxonomy" id="38785"/>
    <lineage>
        <taxon>Eukaryota</taxon>
        <taxon>Viridiplantae</taxon>
        <taxon>Streptophyta</taxon>
        <taxon>Embryophyta</taxon>
        <taxon>Tracheophyta</taxon>
        <taxon>Spermatophyta</taxon>
        <taxon>Magnoliopsida</taxon>
        <taxon>eudicotyledons</taxon>
        <taxon>Gunneridae</taxon>
        <taxon>Pentapetalae</taxon>
        <taxon>rosids</taxon>
        <taxon>malvids</taxon>
        <taxon>Brassicales</taxon>
        <taxon>Brassicaceae</taxon>
        <taxon>Camelineae</taxon>
        <taxon>Arabidopsis</taxon>
    </lineage>
</organism>
<dbReference type="EMBL" id="LR999453">
    <property type="protein sequence ID" value="CAE5967309.1"/>
    <property type="molecule type" value="Genomic_DNA"/>
</dbReference>
<reference evidence="5" key="1">
    <citation type="submission" date="2021-01" db="EMBL/GenBank/DDBJ databases">
        <authorList>
            <person name="Bezrukov I."/>
        </authorList>
    </citation>
    <scope>NUCLEOTIDE SEQUENCE</scope>
</reference>
<gene>
    <name evidence="5" type="ORF">AARE701A_LOCUS7208</name>
</gene>